<dbReference type="InterPro" id="IPR052958">
    <property type="entry name" value="IFN-induced_PKR_regulator"/>
</dbReference>
<feature type="domain" description="DUF4371" evidence="1">
    <location>
        <begin position="510"/>
        <end position="665"/>
    </location>
</feature>
<protein>
    <submittedName>
        <fullName evidence="3">52 kDa repressor of the inhibitor of the protein kinase-like</fullName>
    </submittedName>
</protein>
<proteinExistence type="predicted"/>
<dbReference type="GeneID" id="136080768"/>
<keyword evidence="2" id="KW-1185">Reference proteome</keyword>
<dbReference type="SUPFAM" id="SSF53098">
    <property type="entry name" value="Ribonuclease H-like"/>
    <property type="match status" value="1"/>
</dbReference>
<evidence type="ECO:0000313" key="2">
    <source>
        <dbReference type="Proteomes" id="UP001652625"/>
    </source>
</evidence>
<dbReference type="RefSeq" id="XP_065653926.1">
    <property type="nucleotide sequence ID" value="XM_065797854.1"/>
</dbReference>
<name>A0ABM4BXH7_HYDVU</name>
<organism evidence="2 3">
    <name type="scientific">Hydra vulgaris</name>
    <name type="common">Hydra</name>
    <name type="synonym">Hydra attenuata</name>
    <dbReference type="NCBI Taxonomy" id="6087"/>
    <lineage>
        <taxon>Eukaryota</taxon>
        <taxon>Metazoa</taxon>
        <taxon>Cnidaria</taxon>
        <taxon>Hydrozoa</taxon>
        <taxon>Hydroidolina</taxon>
        <taxon>Anthoathecata</taxon>
        <taxon>Aplanulata</taxon>
        <taxon>Hydridae</taxon>
        <taxon>Hydra</taxon>
    </lineage>
</organism>
<reference evidence="3" key="1">
    <citation type="submission" date="2025-08" db="UniProtKB">
        <authorList>
            <consortium name="RefSeq"/>
        </authorList>
    </citation>
    <scope>IDENTIFICATION</scope>
</reference>
<dbReference type="InterPro" id="IPR025398">
    <property type="entry name" value="DUF4371"/>
</dbReference>
<dbReference type="Proteomes" id="UP001652625">
    <property type="component" value="Chromosome 05"/>
</dbReference>
<gene>
    <name evidence="3" type="primary">LOC136080768</name>
</gene>
<accession>A0ABM4BXH7</accession>
<dbReference type="InterPro" id="IPR012337">
    <property type="entry name" value="RNaseH-like_sf"/>
</dbReference>
<dbReference type="PANTHER" id="PTHR46289">
    <property type="entry name" value="52 KDA REPRESSOR OF THE INHIBITOR OF THE PROTEIN KINASE-LIKE PROTEIN-RELATED"/>
    <property type="match status" value="1"/>
</dbReference>
<dbReference type="PANTHER" id="PTHR46289:SF17">
    <property type="entry name" value="HAT C-TERMINAL DIMERISATION DOMAIN-CONTAINING PROTEIN"/>
    <property type="match status" value="1"/>
</dbReference>
<dbReference type="CDD" id="cd22791">
    <property type="entry name" value="OTU_VRTN"/>
    <property type="match status" value="1"/>
</dbReference>
<evidence type="ECO:0000313" key="3">
    <source>
        <dbReference type="RefSeq" id="XP_065653926.1"/>
    </source>
</evidence>
<sequence length="1013" mass="115344">MSINQEIKNIMLQNDKKKLISLKDMLEKNISSCKDIIIVDSCKAEKTLKIFEIYLPKSFKEKHNGNFVVLRSQSTGNCLYSSISLCLTGNNCMANDLRLQTSIELFLNAEFYSNHPTFHNAFVNNTSSFLCFDNILPLSVSLNSLDSGKKSLDLVQEEAINNCNNENWSSFLCILALSSVCNKKIECLHPDFGLHKFKTLFSSTIVPRITSLNNIESFYLLFCYEGVLYDFSAPFQHNHYTPVIIKENLKRKISNESTKMSQTKIKFYFEAKHQDSSLLLDNIKRKPMEVSTQPPLSLSKFSKITCCESFFLPSKNYDIGYLVSNYTSYSNVAKTLSNSELQHLVKSVFVPCKTYSFPKNLNGRSFQFMWMEKFPWLTYSKIFDGAFCLPCVLFGCNFPSECSLVERLFSKPFDRWNEASRYFQIHAFGKTNDRSVCRNKSLHVKTAEVLFSMSSIWSCKTESIDITSQKIVQSQISKNRQLLQPIIETIILCGRLGLSLRGHRDDLEFHPENGEFSNHTVGNFIELLNFCVKAGNKVLEDHLKYHQRNASYISKISQNQLVRCCGEVITDTIIAEIKNSKYFSIIADEASDNSNKEQLSLVIRFVDSKFNIREEFISFLHCTNGVTGEGLFDILLKSISDFSLDIMNCRGQSYDGAGAMAGHTKGLSSRILNLNEKASFVHCHRLNLAICASCNVQYVKNLLTHVKEVSYFFNLSPTRQQKLEEHIESTVPSAVKKKLKDVCRTRWVEKVNGLDTFQELFIPLVSCLEEMSLNVSKSFNHSTSSSASSLLKLITGFDFIVAMCITRNVFDLNLQITQMLQSKSNDIYDGLNLIQALKDVVSSLRNVVDQHHQMCYEQALKIAQNINVAETKPRTSFISKNRDKTPSESISDYFKFVITIPLLDHLSVELDTRFDDTTLKCYKALVLVPRKMISVVQCSLDTSWKDSIISFSDFYGTDLPNPLALSGELDLWEAFWLNFKGDIPSNISETLKAINFPGFENIKVCLKLLARFN</sequence>
<dbReference type="Pfam" id="PF14291">
    <property type="entry name" value="DUF4371"/>
    <property type="match status" value="1"/>
</dbReference>
<dbReference type="InterPro" id="IPR047273">
    <property type="entry name" value="VRTN_OTU_dom"/>
</dbReference>
<evidence type="ECO:0000259" key="1">
    <source>
        <dbReference type="Pfam" id="PF14291"/>
    </source>
</evidence>